<accession>A0A1N6ARQ0</accession>
<dbReference type="InterPro" id="IPR011989">
    <property type="entry name" value="ARM-like"/>
</dbReference>
<dbReference type="Gene3D" id="1.25.10.10">
    <property type="entry name" value="Leucine-rich Repeat Variant"/>
    <property type="match status" value="1"/>
</dbReference>
<dbReference type="RefSeq" id="WP_143728565.1">
    <property type="nucleotide sequence ID" value="NZ_FSQT01000002.1"/>
</dbReference>
<evidence type="ECO:0000313" key="2">
    <source>
        <dbReference type="Proteomes" id="UP000185124"/>
    </source>
</evidence>
<name>A0A1N6ARQ0_9ACTN</name>
<dbReference type="OrthoDB" id="292843at2"/>
<evidence type="ECO:0008006" key="3">
    <source>
        <dbReference type="Google" id="ProtNLM"/>
    </source>
</evidence>
<dbReference type="STRING" id="709881.SAMN04489832_6024"/>
<evidence type="ECO:0000313" key="1">
    <source>
        <dbReference type="EMBL" id="SIN36710.1"/>
    </source>
</evidence>
<dbReference type="SUPFAM" id="SSF48371">
    <property type="entry name" value="ARM repeat"/>
    <property type="match status" value="1"/>
</dbReference>
<protein>
    <recommendedName>
        <fullName evidence="3">HEAT repeat-containing protein</fullName>
    </recommendedName>
</protein>
<keyword evidence="2" id="KW-1185">Reference proteome</keyword>
<organism evidence="1 2">
    <name type="scientific">Micromonospora cremea</name>
    <dbReference type="NCBI Taxonomy" id="709881"/>
    <lineage>
        <taxon>Bacteria</taxon>
        <taxon>Bacillati</taxon>
        <taxon>Actinomycetota</taxon>
        <taxon>Actinomycetes</taxon>
        <taxon>Micromonosporales</taxon>
        <taxon>Micromonosporaceae</taxon>
        <taxon>Micromonospora</taxon>
    </lineage>
</organism>
<proteinExistence type="predicted"/>
<gene>
    <name evidence="1" type="ORF">SAMN04489832_6024</name>
</gene>
<dbReference type="EMBL" id="FSQT01000002">
    <property type="protein sequence ID" value="SIN36710.1"/>
    <property type="molecule type" value="Genomic_DNA"/>
</dbReference>
<sequence length="404" mass="43391">MSQRSIPAKEVDWSSVSHAFGSAIEIPALLRSIRSDSQEVRQRAYSDLVDLLVHQGSRFEASAAVAPHLIDIVADPAAPDRFAACQVLAAIAVGDESSWLSDRSDPSDMRAEVQRRAPLSREELEAEHRDWIAAAPNEEERSARARGAEWGDVEGARDEQRWTIEAYDAVRAGVPVYVAALEASEAAVRLYAAYLLAWFPEDEGLVGPALAGLIRREPEPVVAATACVAAGLSCPNGSEVLVDALSGRRGSVNRAERWSAVLGLSRILRHPDRSLVSELYACLFGAIGPVPYWPFFEGEMAGMAALTIADLTPEVAGDRIDVLAERAATADPTADAFALLTALLDAAFPIGPIPDGVGFADLTPTQQRALSTLLSSNVLQAAPRMLTRYNLPDSEQQLRAWCGG</sequence>
<dbReference type="InterPro" id="IPR016024">
    <property type="entry name" value="ARM-type_fold"/>
</dbReference>
<dbReference type="AlphaFoldDB" id="A0A1N6ARQ0"/>
<dbReference type="Proteomes" id="UP000185124">
    <property type="component" value="Unassembled WGS sequence"/>
</dbReference>
<reference evidence="2" key="1">
    <citation type="submission" date="2016-12" db="EMBL/GenBank/DDBJ databases">
        <authorList>
            <person name="Varghese N."/>
            <person name="Submissions S."/>
        </authorList>
    </citation>
    <scope>NUCLEOTIDE SEQUENCE [LARGE SCALE GENOMIC DNA]</scope>
    <source>
        <strain evidence="2">DSM 45599</strain>
    </source>
</reference>